<organism evidence="2 3">
    <name type="scientific">Ambrosia artemisiifolia</name>
    <name type="common">Common ragweed</name>
    <dbReference type="NCBI Taxonomy" id="4212"/>
    <lineage>
        <taxon>Eukaryota</taxon>
        <taxon>Viridiplantae</taxon>
        <taxon>Streptophyta</taxon>
        <taxon>Embryophyta</taxon>
        <taxon>Tracheophyta</taxon>
        <taxon>Spermatophyta</taxon>
        <taxon>Magnoliopsida</taxon>
        <taxon>eudicotyledons</taxon>
        <taxon>Gunneridae</taxon>
        <taxon>Pentapetalae</taxon>
        <taxon>asterids</taxon>
        <taxon>campanulids</taxon>
        <taxon>Asterales</taxon>
        <taxon>Asteraceae</taxon>
        <taxon>Asteroideae</taxon>
        <taxon>Heliantheae alliance</taxon>
        <taxon>Heliantheae</taxon>
        <taxon>Ambrosia</taxon>
    </lineage>
</organism>
<sequence length="169" mass="18742">MNATSWRFDGDDCSLHMVSEVSMLPQETNASIGCDCNISNDTDVCHVVRMTHKYYSLDGVLSPELVKLPYLRSIDFAYNYLSGTIPPEWGSTQLQEISLLGNRLTGEIPPELGNIATLTKLDFEANQLSGPLPSELGRLTNLETLMLSSNRLTGRLPTILGQLRNLRDL</sequence>
<comment type="caution">
    <text evidence="2">The sequence shown here is derived from an EMBL/GenBank/DDBJ whole genome shotgun (WGS) entry which is preliminary data.</text>
</comment>
<dbReference type="InterPro" id="IPR001611">
    <property type="entry name" value="Leu-rich_rpt"/>
</dbReference>
<dbReference type="SUPFAM" id="SSF52058">
    <property type="entry name" value="L domain-like"/>
    <property type="match status" value="1"/>
</dbReference>
<dbReference type="InterPro" id="IPR032675">
    <property type="entry name" value="LRR_dom_sf"/>
</dbReference>
<dbReference type="FunFam" id="3.80.10.10:FF:000452">
    <property type="entry name" value="Probable LRR receptor-like serine/threonine-protein kinase RFK1"/>
    <property type="match status" value="1"/>
</dbReference>
<accession>A0AAD5C3A7</accession>
<dbReference type="AlphaFoldDB" id="A0AAD5C3A7"/>
<dbReference type="PANTHER" id="PTHR48006:SF72">
    <property type="entry name" value="LRR RECEPTOR-LIKE SERINE_THREONINE-PROTEIN KINASE RFK1-RELATED"/>
    <property type="match status" value="1"/>
</dbReference>
<dbReference type="PANTHER" id="PTHR48006">
    <property type="entry name" value="LEUCINE-RICH REPEAT-CONTAINING PROTEIN DDB_G0281931-RELATED"/>
    <property type="match status" value="1"/>
</dbReference>
<dbReference type="GO" id="GO:0016020">
    <property type="term" value="C:membrane"/>
    <property type="evidence" value="ECO:0007669"/>
    <property type="project" value="UniProtKB-SubCell"/>
</dbReference>
<proteinExistence type="predicted"/>
<comment type="subcellular location">
    <subcellularLocation>
        <location evidence="1">Membrane</location>
        <topology evidence="1">Single-pass type I membrane protein</topology>
    </subcellularLocation>
</comment>
<dbReference type="InterPro" id="IPR051824">
    <property type="entry name" value="LRR_Rcpt-Like_S/T_Kinase"/>
</dbReference>
<reference evidence="2" key="1">
    <citation type="submission" date="2022-06" db="EMBL/GenBank/DDBJ databases">
        <title>Uncovering the hologenomic basis of an extraordinary plant invasion.</title>
        <authorList>
            <person name="Bieker V.C."/>
            <person name="Martin M.D."/>
            <person name="Gilbert T."/>
            <person name="Hodgins K."/>
            <person name="Battlay P."/>
            <person name="Petersen B."/>
            <person name="Wilson J."/>
        </authorList>
    </citation>
    <scope>NUCLEOTIDE SEQUENCE</scope>
    <source>
        <strain evidence="2">AA19_3_7</strain>
        <tissue evidence="2">Leaf</tissue>
    </source>
</reference>
<dbReference type="Pfam" id="PF00560">
    <property type="entry name" value="LRR_1"/>
    <property type="match status" value="4"/>
</dbReference>
<name>A0AAD5C3A7_AMBAR</name>
<keyword evidence="3" id="KW-1185">Reference proteome</keyword>
<gene>
    <name evidence="2" type="ORF">M8C21_017916</name>
</gene>
<evidence type="ECO:0000256" key="1">
    <source>
        <dbReference type="ARBA" id="ARBA00004479"/>
    </source>
</evidence>
<dbReference type="GO" id="GO:0004674">
    <property type="term" value="F:protein serine/threonine kinase activity"/>
    <property type="evidence" value="ECO:0007669"/>
    <property type="project" value="TreeGrafter"/>
</dbReference>
<evidence type="ECO:0000313" key="3">
    <source>
        <dbReference type="Proteomes" id="UP001206925"/>
    </source>
</evidence>
<dbReference type="EMBL" id="JAMZMK010009853">
    <property type="protein sequence ID" value="KAI7734015.1"/>
    <property type="molecule type" value="Genomic_DNA"/>
</dbReference>
<dbReference type="Gene3D" id="3.80.10.10">
    <property type="entry name" value="Ribonuclease Inhibitor"/>
    <property type="match status" value="1"/>
</dbReference>
<evidence type="ECO:0000313" key="2">
    <source>
        <dbReference type="EMBL" id="KAI7734015.1"/>
    </source>
</evidence>
<dbReference type="Proteomes" id="UP001206925">
    <property type="component" value="Unassembled WGS sequence"/>
</dbReference>
<protein>
    <submittedName>
        <fullName evidence="2">Uncharacterized protein</fullName>
    </submittedName>
</protein>